<evidence type="ECO:0000313" key="1">
    <source>
        <dbReference type="EMBL" id="KAK3275555.1"/>
    </source>
</evidence>
<dbReference type="Proteomes" id="UP001190700">
    <property type="component" value="Unassembled WGS sequence"/>
</dbReference>
<keyword evidence="2" id="KW-1185">Reference proteome</keyword>
<evidence type="ECO:0000313" key="2">
    <source>
        <dbReference type="Proteomes" id="UP001190700"/>
    </source>
</evidence>
<organism evidence="1 2">
    <name type="scientific">Cymbomonas tetramitiformis</name>
    <dbReference type="NCBI Taxonomy" id="36881"/>
    <lineage>
        <taxon>Eukaryota</taxon>
        <taxon>Viridiplantae</taxon>
        <taxon>Chlorophyta</taxon>
        <taxon>Pyramimonadophyceae</taxon>
        <taxon>Pyramimonadales</taxon>
        <taxon>Pyramimonadaceae</taxon>
        <taxon>Cymbomonas</taxon>
    </lineage>
</organism>
<dbReference type="AlphaFoldDB" id="A0AAE0L8G2"/>
<comment type="caution">
    <text evidence="1">The sequence shown here is derived from an EMBL/GenBank/DDBJ whole genome shotgun (WGS) entry which is preliminary data.</text>
</comment>
<dbReference type="EMBL" id="LGRX02007157">
    <property type="protein sequence ID" value="KAK3275555.1"/>
    <property type="molecule type" value="Genomic_DNA"/>
</dbReference>
<reference evidence="1 2" key="1">
    <citation type="journal article" date="2015" name="Genome Biol. Evol.">
        <title>Comparative Genomics of a Bacterivorous Green Alga Reveals Evolutionary Causalities and Consequences of Phago-Mixotrophic Mode of Nutrition.</title>
        <authorList>
            <person name="Burns J.A."/>
            <person name="Paasch A."/>
            <person name="Narechania A."/>
            <person name="Kim E."/>
        </authorList>
    </citation>
    <scope>NUCLEOTIDE SEQUENCE [LARGE SCALE GENOMIC DNA]</scope>
    <source>
        <strain evidence="1 2">PLY_AMNH</strain>
    </source>
</reference>
<protein>
    <submittedName>
        <fullName evidence="1">Uncharacterized protein</fullName>
    </submittedName>
</protein>
<proteinExistence type="predicted"/>
<accession>A0AAE0L8G2</accession>
<gene>
    <name evidence="1" type="ORF">CYMTET_16318</name>
</gene>
<sequence>MRSCETYDRAASALRDMHLKHDASNELPGHVPNERRVYTQKIHDRSLYISVRHTDPVASLMERAIDAHANFLQKMHNSVDFLQNHPFSAMPSDLLVNKDDTVALERYAAHIKTRDKDGECVLSTKRAVHDAYRYVWSSYLLVVTHVLTCTTSKCREQLEGKRNFGMAFLLCAFTSAVGEYVLHSHRKYGDVDDTMLLTHLQRLNAELSNADHVYKQNVDKPTEKIDVGRCTPHCPKERINSA</sequence>
<name>A0AAE0L8G2_9CHLO</name>